<evidence type="ECO:0000256" key="1">
    <source>
        <dbReference type="SAM" id="SignalP"/>
    </source>
</evidence>
<feature type="signal peptide" evidence="1">
    <location>
        <begin position="1"/>
        <end position="18"/>
    </location>
</feature>
<feature type="chain" id="PRO_5042254200" description="Secreted protein" evidence="1">
    <location>
        <begin position="19"/>
        <end position="71"/>
    </location>
</feature>
<keyword evidence="3" id="KW-1185">Reference proteome</keyword>
<dbReference type="AlphaFoldDB" id="A0AAD7JES1"/>
<dbReference type="Proteomes" id="UP001215598">
    <property type="component" value="Unassembled WGS sequence"/>
</dbReference>
<protein>
    <recommendedName>
        <fullName evidence="4">Secreted protein</fullName>
    </recommendedName>
</protein>
<dbReference type="EMBL" id="JARKIB010000031">
    <property type="protein sequence ID" value="KAJ7762899.1"/>
    <property type="molecule type" value="Genomic_DNA"/>
</dbReference>
<evidence type="ECO:0000313" key="3">
    <source>
        <dbReference type="Proteomes" id="UP001215598"/>
    </source>
</evidence>
<accession>A0AAD7JES1</accession>
<organism evidence="2 3">
    <name type="scientific">Mycena metata</name>
    <dbReference type="NCBI Taxonomy" id="1033252"/>
    <lineage>
        <taxon>Eukaryota</taxon>
        <taxon>Fungi</taxon>
        <taxon>Dikarya</taxon>
        <taxon>Basidiomycota</taxon>
        <taxon>Agaricomycotina</taxon>
        <taxon>Agaricomycetes</taxon>
        <taxon>Agaricomycetidae</taxon>
        <taxon>Agaricales</taxon>
        <taxon>Marasmiineae</taxon>
        <taxon>Mycenaceae</taxon>
        <taxon>Mycena</taxon>
    </lineage>
</organism>
<keyword evidence="1" id="KW-0732">Signal</keyword>
<reference evidence="2" key="1">
    <citation type="submission" date="2023-03" db="EMBL/GenBank/DDBJ databases">
        <title>Massive genome expansion in bonnet fungi (Mycena s.s.) driven by repeated elements and novel gene families across ecological guilds.</title>
        <authorList>
            <consortium name="Lawrence Berkeley National Laboratory"/>
            <person name="Harder C.B."/>
            <person name="Miyauchi S."/>
            <person name="Viragh M."/>
            <person name="Kuo A."/>
            <person name="Thoen E."/>
            <person name="Andreopoulos B."/>
            <person name="Lu D."/>
            <person name="Skrede I."/>
            <person name="Drula E."/>
            <person name="Henrissat B."/>
            <person name="Morin E."/>
            <person name="Kohler A."/>
            <person name="Barry K."/>
            <person name="LaButti K."/>
            <person name="Morin E."/>
            <person name="Salamov A."/>
            <person name="Lipzen A."/>
            <person name="Mereny Z."/>
            <person name="Hegedus B."/>
            <person name="Baldrian P."/>
            <person name="Stursova M."/>
            <person name="Weitz H."/>
            <person name="Taylor A."/>
            <person name="Grigoriev I.V."/>
            <person name="Nagy L.G."/>
            <person name="Martin F."/>
            <person name="Kauserud H."/>
        </authorList>
    </citation>
    <scope>NUCLEOTIDE SEQUENCE</scope>
    <source>
        <strain evidence="2">CBHHK182m</strain>
    </source>
</reference>
<comment type="caution">
    <text evidence="2">The sequence shown here is derived from an EMBL/GenBank/DDBJ whole genome shotgun (WGS) entry which is preliminary data.</text>
</comment>
<proteinExistence type="predicted"/>
<evidence type="ECO:0008006" key="4">
    <source>
        <dbReference type="Google" id="ProtNLM"/>
    </source>
</evidence>
<evidence type="ECO:0000313" key="2">
    <source>
        <dbReference type="EMBL" id="KAJ7762899.1"/>
    </source>
</evidence>
<gene>
    <name evidence="2" type="ORF">B0H16DRAFT_1528107</name>
</gene>
<sequence>MFVLVLLRLLSLVLGISATHRTPRRHNLALPLRPHSAVSRRASEMLALMAPTRIWRACVDILRGMSWCAER</sequence>
<name>A0AAD7JES1_9AGAR</name>